<proteinExistence type="predicted"/>
<protein>
    <submittedName>
        <fullName evidence="2">Uncharacterized protein</fullName>
    </submittedName>
</protein>
<evidence type="ECO:0000256" key="1">
    <source>
        <dbReference type="SAM" id="Phobius"/>
    </source>
</evidence>
<organism evidence="2">
    <name type="scientific">Bionectria ochroleuca</name>
    <name type="common">Gliocladium roseum</name>
    <dbReference type="NCBI Taxonomy" id="29856"/>
    <lineage>
        <taxon>Eukaryota</taxon>
        <taxon>Fungi</taxon>
        <taxon>Dikarya</taxon>
        <taxon>Ascomycota</taxon>
        <taxon>Pezizomycotina</taxon>
        <taxon>Sordariomycetes</taxon>
        <taxon>Hypocreomycetidae</taxon>
        <taxon>Hypocreales</taxon>
        <taxon>Bionectriaceae</taxon>
        <taxon>Clonostachys</taxon>
    </lineage>
</organism>
<gene>
    <name evidence="2" type="ORF">BN869_000001530_1</name>
</gene>
<keyword evidence="1" id="KW-0812">Transmembrane</keyword>
<feature type="transmembrane region" description="Helical" evidence="1">
    <location>
        <begin position="12"/>
        <end position="32"/>
    </location>
</feature>
<feature type="transmembrane region" description="Helical" evidence="1">
    <location>
        <begin position="77"/>
        <end position="99"/>
    </location>
</feature>
<reference evidence="2" key="1">
    <citation type="submission" date="2015-01" db="EMBL/GenBank/DDBJ databases">
        <authorList>
            <person name="Durling Mikael"/>
        </authorList>
    </citation>
    <scope>NUCLEOTIDE SEQUENCE</scope>
</reference>
<sequence>MTKPRALTHPVRQLIILSFIPNLVLSVVNAVISGMWPIVGLPLLAFSTAICAGLLLRYRRQTEDSPESIKLQRQARCISITMLVFDAACAVGILAILVFTWKSLAGRESGQVTLTTYATIPYLFASFNHSYLAVLNLGDLIGPGRPVRNTQQQMCPQCDLHLQAPVASLIPGFSHFRSHRECYRPVTGETERFFDAPDFDYDLDADDDEDARVIGQGLLAQ</sequence>
<feature type="transmembrane region" description="Helical" evidence="1">
    <location>
        <begin position="38"/>
        <end position="56"/>
    </location>
</feature>
<dbReference type="EMBL" id="CDPU01000002">
    <property type="protein sequence ID" value="CEO45475.1"/>
    <property type="molecule type" value="Genomic_DNA"/>
</dbReference>
<name>A0A0B7JRZ9_BIOOC</name>
<evidence type="ECO:0000313" key="2">
    <source>
        <dbReference type="EMBL" id="CEO45475.1"/>
    </source>
</evidence>
<dbReference type="AlphaFoldDB" id="A0A0B7JRZ9"/>
<accession>A0A0B7JRZ9</accession>
<feature type="transmembrane region" description="Helical" evidence="1">
    <location>
        <begin position="119"/>
        <end position="138"/>
    </location>
</feature>
<keyword evidence="1" id="KW-0472">Membrane</keyword>
<keyword evidence="1" id="KW-1133">Transmembrane helix</keyword>